<organism evidence="1 2">
    <name type="scientific">Camellia lanceoleosa</name>
    <dbReference type="NCBI Taxonomy" id="1840588"/>
    <lineage>
        <taxon>Eukaryota</taxon>
        <taxon>Viridiplantae</taxon>
        <taxon>Streptophyta</taxon>
        <taxon>Embryophyta</taxon>
        <taxon>Tracheophyta</taxon>
        <taxon>Spermatophyta</taxon>
        <taxon>Magnoliopsida</taxon>
        <taxon>eudicotyledons</taxon>
        <taxon>Gunneridae</taxon>
        <taxon>Pentapetalae</taxon>
        <taxon>asterids</taxon>
        <taxon>Ericales</taxon>
        <taxon>Theaceae</taxon>
        <taxon>Camellia</taxon>
    </lineage>
</organism>
<dbReference type="Proteomes" id="UP001060215">
    <property type="component" value="Chromosome 15"/>
</dbReference>
<reference evidence="1 2" key="1">
    <citation type="journal article" date="2022" name="Plant J.">
        <title>Chromosome-level genome of Camellia lanceoleosa provides a valuable resource for understanding genome evolution and self-incompatibility.</title>
        <authorList>
            <person name="Gong W."/>
            <person name="Xiao S."/>
            <person name="Wang L."/>
            <person name="Liao Z."/>
            <person name="Chang Y."/>
            <person name="Mo W."/>
            <person name="Hu G."/>
            <person name="Li W."/>
            <person name="Zhao G."/>
            <person name="Zhu H."/>
            <person name="Hu X."/>
            <person name="Ji K."/>
            <person name="Xiang X."/>
            <person name="Song Q."/>
            <person name="Yuan D."/>
            <person name="Jin S."/>
            <person name="Zhang L."/>
        </authorList>
    </citation>
    <scope>NUCLEOTIDE SEQUENCE [LARGE SCALE GENOMIC DNA]</scope>
    <source>
        <strain evidence="1">SQ_2022a</strain>
    </source>
</reference>
<comment type="caution">
    <text evidence="1">The sequence shown here is derived from an EMBL/GenBank/DDBJ whole genome shotgun (WGS) entry which is preliminary data.</text>
</comment>
<dbReference type="EMBL" id="CM045772">
    <property type="protein sequence ID" value="KAI7986454.1"/>
    <property type="molecule type" value="Genomic_DNA"/>
</dbReference>
<keyword evidence="2" id="KW-1185">Reference proteome</keyword>
<name>A0ACC0FCP1_9ERIC</name>
<accession>A0ACC0FCP1</accession>
<evidence type="ECO:0000313" key="2">
    <source>
        <dbReference type="Proteomes" id="UP001060215"/>
    </source>
</evidence>
<evidence type="ECO:0000313" key="1">
    <source>
        <dbReference type="EMBL" id="KAI7986454.1"/>
    </source>
</evidence>
<proteinExistence type="predicted"/>
<gene>
    <name evidence="1" type="ORF">LOK49_LG14G02052</name>
</gene>
<sequence length="736" mass="81607">MLHGCASSRRLISVPPYPHLPKLTFPSILSNWVSNSLLHQQTHIKSSKSCTTHSELLDVFDHLLRQCTTIQQCQQLHTQILLTGSSNSAFLAARLVSIYARFGLLDDARKAFETTPIECFSNSLLWNSIFRANVVYGEYEEALKLYLRMRKLGVGADGFTFPLVIRVCAVFGDSRLCKIVHSLVLQMGFHYHLHVVNELLGMYGKVGEMGYARKLFDRMSVRTHISWNTMVSGFALNYDCNGAFEMFCQMELDGLEPNIVTWTSLLSSHARCGHHAETLCLYGAMRAKGIGTTAEALAVVVSVCADSGALDKGEVIHGYVVKGGFENYLFVKNSLICMYGKHGAVRDAENLFSEMKSKNIVSWNALISSYAESGLCDEAFTIFSQMERPNVISWSAVIGGFASKGRGEESLELFRHMQLAKVLANSITVSSVLSVCAELSALASGREIHGHVIKAMMDRNILVGNGLINMYTKCGSLNEAHLVFDKIDGRDLVSWNLMIAGNGMHGLGDDALKTFEQMIKAGYKPDGITFVAVLSACSHAGLVSKGRELFDQMIRGFKIEPQMEHYACIVDLLGRAGFLQEASEMVRNMPMEPNAYVWGALLNSCRMYKNTDVAEETASWIFRLKSETTGSYMLLSNIYAASGRWEDSARVRISAKTKGLKKTCGQSWIEVKKKVHMFSAGNTLETGMEEVYEMLKDLGLQMKIEGYLPEESFVPRDLGESLFTTKEIPAKISGIS</sequence>
<protein>
    <submittedName>
        <fullName evidence="1">Pentatricopeptide repeat-containing protein</fullName>
    </submittedName>
</protein>